<evidence type="ECO:0000313" key="2">
    <source>
        <dbReference type="Proteomes" id="UP001500540"/>
    </source>
</evidence>
<proteinExistence type="predicted"/>
<comment type="caution">
    <text evidence="1">The sequence shown here is derived from an EMBL/GenBank/DDBJ whole genome shotgun (WGS) entry which is preliminary data.</text>
</comment>
<name>A0ABP7G8Z9_9MICO</name>
<accession>A0ABP7G8Z9</accession>
<gene>
    <name evidence="1" type="ORF">GCM10022240_10110</name>
</gene>
<dbReference type="RefSeq" id="WP_344781205.1">
    <property type="nucleotide sequence ID" value="NZ_BAABAF010000003.1"/>
</dbReference>
<protein>
    <submittedName>
        <fullName evidence="1">Uncharacterized protein</fullName>
    </submittedName>
</protein>
<reference evidence="2" key="1">
    <citation type="journal article" date="2019" name="Int. J. Syst. Evol. Microbiol.">
        <title>The Global Catalogue of Microorganisms (GCM) 10K type strain sequencing project: providing services to taxonomists for standard genome sequencing and annotation.</title>
        <authorList>
            <consortium name="The Broad Institute Genomics Platform"/>
            <consortium name="The Broad Institute Genome Sequencing Center for Infectious Disease"/>
            <person name="Wu L."/>
            <person name="Ma J."/>
        </authorList>
    </citation>
    <scope>NUCLEOTIDE SEQUENCE [LARGE SCALE GENOMIC DNA]</scope>
    <source>
        <strain evidence="2">JCM 16950</strain>
    </source>
</reference>
<organism evidence="1 2">
    <name type="scientific">Microbacterium kribbense</name>
    <dbReference type="NCBI Taxonomy" id="433645"/>
    <lineage>
        <taxon>Bacteria</taxon>
        <taxon>Bacillati</taxon>
        <taxon>Actinomycetota</taxon>
        <taxon>Actinomycetes</taxon>
        <taxon>Micrococcales</taxon>
        <taxon>Microbacteriaceae</taxon>
        <taxon>Microbacterium</taxon>
    </lineage>
</organism>
<dbReference type="EMBL" id="BAABAF010000003">
    <property type="protein sequence ID" value="GAA3759477.1"/>
    <property type="molecule type" value="Genomic_DNA"/>
</dbReference>
<evidence type="ECO:0000313" key="1">
    <source>
        <dbReference type="EMBL" id="GAA3759477.1"/>
    </source>
</evidence>
<keyword evidence="2" id="KW-1185">Reference proteome</keyword>
<dbReference type="Proteomes" id="UP001500540">
    <property type="component" value="Unassembled WGS sequence"/>
</dbReference>
<sequence>MRSWWYPPEARPDARSAADRVRALRREPELPIVEIARALVIAAASALDVRVDAVTPGGTLH</sequence>